<dbReference type="AlphaFoldDB" id="A0A9P1CWT9"/>
<evidence type="ECO:0000256" key="1">
    <source>
        <dbReference type="SAM" id="MobiDB-lite"/>
    </source>
</evidence>
<name>A0A9P1CWT9_9DINO</name>
<dbReference type="OrthoDB" id="432619at2759"/>
<reference evidence="2" key="1">
    <citation type="submission" date="2022-10" db="EMBL/GenBank/DDBJ databases">
        <authorList>
            <person name="Chen Y."/>
            <person name="Dougan E. K."/>
            <person name="Chan C."/>
            <person name="Rhodes N."/>
            <person name="Thang M."/>
        </authorList>
    </citation>
    <scope>NUCLEOTIDE SEQUENCE</scope>
</reference>
<keyword evidence="4" id="KW-1185">Reference proteome</keyword>
<evidence type="ECO:0000313" key="2">
    <source>
        <dbReference type="EMBL" id="CAI3999118.1"/>
    </source>
</evidence>
<evidence type="ECO:0000313" key="3">
    <source>
        <dbReference type="EMBL" id="CAL4786430.1"/>
    </source>
</evidence>
<accession>A0A9P1CWT9</accession>
<proteinExistence type="predicted"/>
<gene>
    <name evidence="2" type="ORF">C1SCF055_LOCUS25361</name>
</gene>
<reference evidence="3 4" key="2">
    <citation type="submission" date="2024-05" db="EMBL/GenBank/DDBJ databases">
        <authorList>
            <person name="Chen Y."/>
            <person name="Shah S."/>
            <person name="Dougan E. K."/>
            <person name="Thang M."/>
            <person name="Chan C."/>
        </authorList>
    </citation>
    <scope>NUCLEOTIDE SEQUENCE [LARGE SCALE GENOMIC DNA]</scope>
</reference>
<dbReference type="EMBL" id="CAMXCT030002585">
    <property type="protein sequence ID" value="CAL4786430.1"/>
    <property type="molecule type" value="Genomic_DNA"/>
</dbReference>
<dbReference type="EMBL" id="CAMXCT020002585">
    <property type="protein sequence ID" value="CAL1152493.1"/>
    <property type="molecule type" value="Genomic_DNA"/>
</dbReference>
<organism evidence="2">
    <name type="scientific">Cladocopium goreaui</name>
    <dbReference type="NCBI Taxonomy" id="2562237"/>
    <lineage>
        <taxon>Eukaryota</taxon>
        <taxon>Sar</taxon>
        <taxon>Alveolata</taxon>
        <taxon>Dinophyceae</taxon>
        <taxon>Suessiales</taxon>
        <taxon>Symbiodiniaceae</taxon>
        <taxon>Cladocopium</taxon>
    </lineage>
</organism>
<comment type="caution">
    <text evidence="2">The sequence shown here is derived from an EMBL/GenBank/DDBJ whole genome shotgun (WGS) entry which is preliminary data.</text>
</comment>
<dbReference type="EMBL" id="CAMXCT010002585">
    <property type="protein sequence ID" value="CAI3999118.1"/>
    <property type="molecule type" value="Genomic_DNA"/>
</dbReference>
<evidence type="ECO:0000313" key="4">
    <source>
        <dbReference type="Proteomes" id="UP001152797"/>
    </source>
</evidence>
<feature type="region of interest" description="Disordered" evidence="1">
    <location>
        <begin position="546"/>
        <end position="602"/>
    </location>
</feature>
<sequence length="1080" mass="120580">MFVTGMTVSRHGNTVLIEAGTAVHKTAQTKERKTMLLPLMALGHALRLDKSWGERWIHVMSRQFADSRKLYVLPAYSEQSNRWLTRPMTTGEGVLWLRGIVGLRCRTGDSLTTHSLKTTLLSWVTLFGLMSFDQRRVLGHHIDAGLASPLTYGRDNVAPLQVILAKLLRQVAQGELDPDAPRVQRIDKELEIRETLDDLEADQEGVVFGVQAQPHDDVDEMDDAYEADEMVDKAFGGQRVYIAASRADGRLKQHQVSGVLHFIGLDDKFVCGRGINGFYEDVADDLAHDWPMCQQCRKAMGEEAVNEQPLIDALTKILTVEPGPAELASWRRLYFECHTAAMTELKTRLERKDDEAPRKLLMPERIERLERAKRALSGITIDAQLEPAHRLVDAAVQQAEDSTVRYIPLKDCLSRESELLHSKTELSIEFSADGTMKLGKKQAEIQAETSGDLRVKMAMQRRALAYHIAGICNFQAIDALVQRMFSLMTKEPVRGFRAVSLQQVVNADREMWMQAAQNSRGKTLADPTRPLDEILEKAFNSPETSYHLLPLPASSKGSGKPEPSADTPRKPAPKRPLPGPKGGAPSKKGKGKGIDLPQGCAPETGSGQRICFQFNRKRCNHQDKDKCVSQLDEARINRKHGLAALPPIVAEYKLVTDTMPPADTQHKVLSDGPQLVNARRKLEVLKIKRLAAQLQQEEKRLHESLDPEMENLMKDKNLLLWRELMVQTGFDDPTLFDECVAGFRLVGQASSSPQFPHGFIPMQQTPEELQRKAIWLRKSNAAKCRSTGRPELDTLVWNQTLEVLGRTLDLQSAYKQIGPFMPDLWNRVIMVYDPESKGQYLGAPLKPAMKFLSNVAASGWCDSMKPLLAVASIYTKAVMQYDEPRCISLMDQTTPLVAFTDGAWEPSASSPAGAGIVLVDPVTGIRIAHEVVVPPCLVEHWKSMGKAQLISELELLPVVVFFEQYKELRSRRRILLFVDNNAIRDSVSKGTSKSLSVLVLLSEIHRIWTEIQCLCWVSRVPSLSNVSDLPSRGKANQAAAVIGGTNGKPLDPSPRLCDLICDSNSFVQFMRQHLKTNNKV</sequence>
<protein>
    <submittedName>
        <fullName evidence="3">CCHC-type domain-containing protein</fullName>
    </submittedName>
</protein>
<dbReference type="Proteomes" id="UP001152797">
    <property type="component" value="Unassembled WGS sequence"/>
</dbReference>